<dbReference type="AlphaFoldDB" id="A0A377WT70"/>
<dbReference type="EMBL" id="UGLC01000002">
    <property type="protein sequence ID" value="STT56995.1"/>
    <property type="molecule type" value="Genomic_DNA"/>
</dbReference>
<protein>
    <submittedName>
        <fullName evidence="1">Uncharacterized protein</fullName>
    </submittedName>
</protein>
<dbReference type="Proteomes" id="UP000254799">
    <property type="component" value="Unassembled WGS sequence"/>
</dbReference>
<name>A0A377WT70_KLEPN</name>
<sequence length="70" mass="7934">MAGKSLGTLTIDLIARTGGFVQGMDKAERSSQKWRITLKKMPQPWVQPLLLLAQPQQRRLSVLVPLVLHW</sequence>
<organism evidence="1 2">
    <name type="scientific">Klebsiella pneumoniae</name>
    <dbReference type="NCBI Taxonomy" id="573"/>
    <lineage>
        <taxon>Bacteria</taxon>
        <taxon>Pseudomonadati</taxon>
        <taxon>Pseudomonadota</taxon>
        <taxon>Gammaproteobacteria</taxon>
        <taxon>Enterobacterales</taxon>
        <taxon>Enterobacteriaceae</taxon>
        <taxon>Klebsiella/Raoultella group</taxon>
        <taxon>Klebsiella</taxon>
        <taxon>Klebsiella pneumoniae complex</taxon>
    </lineage>
</organism>
<accession>A0A377WT70</accession>
<evidence type="ECO:0000313" key="1">
    <source>
        <dbReference type="EMBL" id="STT56995.1"/>
    </source>
</evidence>
<reference evidence="1 2" key="1">
    <citation type="submission" date="2018-06" db="EMBL/GenBank/DDBJ databases">
        <authorList>
            <consortium name="Pathogen Informatics"/>
            <person name="Doyle S."/>
        </authorList>
    </citation>
    <scope>NUCLEOTIDE SEQUENCE [LARGE SCALE GENOMIC DNA]</scope>
    <source>
        <strain evidence="1 2">NCTC8849</strain>
    </source>
</reference>
<gene>
    <name evidence="1" type="ORF">NCTC8849_05667</name>
</gene>
<proteinExistence type="predicted"/>
<evidence type="ECO:0000313" key="2">
    <source>
        <dbReference type="Proteomes" id="UP000254799"/>
    </source>
</evidence>